<feature type="domain" description="ZW10 C-terminal helical" evidence="3">
    <location>
        <begin position="620"/>
        <end position="749"/>
    </location>
</feature>
<dbReference type="GO" id="GO:1990423">
    <property type="term" value="C:RZZ complex"/>
    <property type="evidence" value="ECO:0007669"/>
    <property type="project" value="TreeGrafter"/>
</dbReference>
<organism evidence="4 5">
    <name type="scientific">Strongyloides venezuelensis</name>
    <name type="common">Threadworm</name>
    <dbReference type="NCBI Taxonomy" id="75913"/>
    <lineage>
        <taxon>Eukaryota</taxon>
        <taxon>Metazoa</taxon>
        <taxon>Ecdysozoa</taxon>
        <taxon>Nematoda</taxon>
        <taxon>Chromadorea</taxon>
        <taxon>Rhabditida</taxon>
        <taxon>Tylenchina</taxon>
        <taxon>Panagrolaimomorpha</taxon>
        <taxon>Strongyloidoidea</taxon>
        <taxon>Strongyloididae</taxon>
        <taxon>Strongyloides</taxon>
    </lineage>
</organism>
<reference evidence="4" key="1">
    <citation type="submission" date="2014-07" db="EMBL/GenBank/DDBJ databases">
        <authorList>
            <person name="Martin A.A"/>
            <person name="De Silva N."/>
        </authorList>
    </citation>
    <scope>NUCLEOTIDE SEQUENCE</scope>
</reference>
<name>A0A0K0F7A9_STRVS</name>
<dbReference type="Pfam" id="PF22766">
    <property type="entry name" value="ZW10_C2"/>
    <property type="match status" value="1"/>
</dbReference>
<dbReference type="Gene3D" id="1.10.357.150">
    <property type="match status" value="1"/>
</dbReference>
<dbReference type="InterPro" id="IPR055148">
    <property type="entry name" value="ZW10_C_2"/>
</dbReference>
<dbReference type="PANTHER" id="PTHR12205">
    <property type="entry name" value="CENTROMERE/KINETOCHORE PROTEIN ZW10"/>
    <property type="match status" value="1"/>
</dbReference>
<evidence type="ECO:0000313" key="4">
    <source>
        <dbReference type="Proteomes" id="UP000035680"/>
    </source>
</evidence>
<evidence type="ECO:0000256" key="1">
    <source>
        <dbReference type="SAM" id="Coils"/>
    </source>
</evidence>
<accession>A0A0K0F7A9</accession>
<sequence length="749" mass="87805">MVDSKVKTNYLQTPLSYLDLDSNKRELIQLMHEYEKEEEIYSNELKSFVAKVKENGITIEKNLSVNEECDIVFSDFSKELKEIELRMISFDKLIKESSIDCYETKILEYGNLKTKLGAFLEIAEIYSSLNNDIIDLNLSKHYKSYAIKLARMKNLVDTFNNKSDGTLGKEFENQFIDKLEKELFEREESFLIILMRHFRNIFSYTKFQEDSSTKFEIHVKKENDHLENILSSLYQLENLDIQMKDFVKFLKEMIELGAKVFSTSDQLFIEETDSEYAIKFIYNMKSKNKKLDIYSKYNFFNDLFSIINKVFHNIVIDDSINSAFTFLEFLGSKIGDNVVNLLKTQYLIPLLPCDINDISKFDGILKNGMEIINLLSKENFIKPKTDYLNDFVANLEKLCIEKKCLKVSLDSKTLLLSNMEKTKSIETIIDEIKDIDMYTSLPLTINIKFDILHQIILSFGKKQKYIISNTVEKIIDLIEGLGNETDNLNDISKNIISKNGNNIIQMILILFPRVHRKTIQSNFEIGALFYNNYFYILDCFLKFNFIDKNKEFVNIVTKLRILANDAIINHSDILVSQISSKLYGGFSDLENSVSLNYFSIFQKLPAFGLYLKKEAKKLYSLFPIIMYQDIVTDIIKRCFKYIAKIFMNISDFRSDQCELITQNVNDLFLICDEIFMKISPDESVKNRCFVEYYRLYEIIFCLNHSLDEIAMRYCEDEYTSEFLEKCELKSLIRAIFQNTDKRAEVLKKL</sequence>
<dbReference type="Pfam" id="PF20665">
    <property type="entry name" value="Zw10_middle"/>
    <property type="match status" value="1"/>
</dbReference>
<dbReference type="InterPro" id="IPR046362">
    <property type="entry name" value="Zw10/DSL1_C_sf"/>
</dbReference>
<dbReference type="GO" id="GO:0005737">
    <property type="term" value="C:cytoplasm"/>
    <property type="evidence" value="ECO:0007669"/>
    <property type="project" value="GOC"/>
</dbReference>
<protein>
    <submittedName>
        <fullName evidence="5">Centromere/kinetochore protein zw10 homolog (inferred by orthology to a human protein)</fullName>
    </submittedName>
</protein>
<feature type="domain" description="Centromere/kinetochore protein zw10 middle" evidence="2">
    <location>
        <begin position="209"/>
        <end position="412"/>
    </location>
</feature>
<keyword evidence="4" id="KW-1185">Reference proteome</keyword>
<keyword evidence="1" id="KW-0175">Coiled coil</keyword>
<reference evidence="5" key="2">
    <citation type="submission" date="2015-08" db="UniProtKB">
        <authorList>
            <consortium name="WormBaseParasite"/>
        </authorList>
    </citation>
    <scope>IDENTIFICATION</scope>
</reference>
<proteinExistence type="predicted"/>
<dbReference type="WBParaSite" id="SVE_0470500.1">
    <property type="protein sequence ID" value="SVE_0470500.1"/>
    <property type="gene ID" value="SVE_0470500"/>
</dbReference>
<dbReference type="InterPro" id="IPR048344">
    <property type="entry name" value="Zw10_middle"/>
</dbReference>
<evidence type="ECO:0000259" key="2">
    <source>
        <dbReference type="Pfam" id="PF20665"/>
    </source>
</evidence>
<dbReference type="AlphaFoldDB" id="A0A0K0F7A9"/>
<dbReference type="STRING" id="75913.A0A0K0F7A9"/>
<dbReference type="Proteomes" id="UP000035680">
    <property type="component" value="Unassembled WGS sequence"/>
</dbReference>
<evidence type="ECO:0000313" key="5">
    <source>
        <dbReference type="WBParaSite" id="SVE_0470500.1"/>
    </source>
</evidence>
<dbReference type="PANTHER" id="PTHR12205:SF0">
    <property type="entry name" value="CENTROMERE_KINETOCHORE PROTEIN ZW10 HOMOLOG"/>
    <property type="match status" value="1"/>
</dbReference>
<dbReference type="GO" id="GO:0006888">
    <property type="term" value="P:endoplasmic reticulum to Golgi vesicle-mediated transport"/>
    <property type="evidence" value="ECO:0007669"/>
    <property type="project" value="TreeGrafter"/>
</dbReference>
<evidence type="ECO:0000259" key="3">
    <source>
        <dbReference type="Pfam" id="PF22766"/>
    </source>
</evidence>
<feature type="coiled-coil region" evidence="1">
    <location>
        <begin position="17"/>
        <end position="44"/>
    </location>
</feature>
<dbReference type="GO" id="GO:0007094">
    <property type="term" value="P:mitotic spindle assembly checkpoint signaling"/>
    <property type="evidence" value="ECO:0007669"/>
    <property type="project" value="TreeGrafter"/>
</dbReference>